<dbReference type="EMBL" id="CAMPGE010028214">
    <property type="protein sequence ID" value="CAI2385760.1"/>
    <property type="molecule type" value="Genomic_DNA"/>
</dbReference>
<dbReference type="Pfam" id="PF22946">
    <property type="entry name" value="SPEF2_D5"/>
    <property type="match status" value="1"/>
</dbReference>
<dbReference type="Gene3D" id="1.10.418.10">
    <property type="entry name" value="Calponin-like domain"/>
    <property type="match status" value="1"/>
</dbReference>
<dbReference type="PANTHER" id="PTHR14919">
    <property type="entry name" value="KPL2-RELATED"/>
    <property type="match status" value="1"/>
</dbReference>
<proteinExistence type="predicted"/>
<keyword evidence="1" id="KW-0175">Coiled coil</keyword>
<dbReference type="InterPro" id="IPR027417">
    <property type="entry name" value="P-loop_NTPase"/>
</dbReference>
<sequence>MSELIGNWINNEVELPQHVEDFEKDFSNGYLFARLLKHYKQLDDISPFSRKNNRDSRINNFILLEPIFRSLQIRFNAKQINDIIKEKRGSSLQLLCQLKMKLEKVGVPLDGHMSDTKPAKKLNPGKEKYDTQAHNHFKVQLQELNESQKNINLKNHLKKFEEIRQKQEAQAHREDEKEHEMKIKLKHDMRHSQIDKLQRNAGFMEEWLRKGIEDWKKNQNVKKEREKKQLQFEFTLTKKLESQTMTQINKAKSEVIDGIEEFENNLKRNGIETEAPGSKESSPSKTRLTINKSSNLFGRTNQTMTETLGNLSIGGKAKERGSRISEATRKERERRQGKLTKALNNDILRDMENKTREEQYIERLKRQSKQEEELNYEIWKTEQCKNVIIENRKLREARYYKRKELDTTNAISREEEMLRTLDEQRNIDEESQFERESDLRINCKQDQRKYRTDICSKMLDEIFEIANQAYILQQQTDSEEIDDRNWREWTKLFKTQESIKAAYVEGKPDFDEDDDKILGETKIDTEEESLEKAEFTLDDEELTDYLKSQGQWKGDLVNDEENKINMEQILNSGEATGGKGGKGAQPESKLDEDEMTIPEVLPKNNILGDVVEQVININYDGEKDIVRPEVPNHLTLRLAMVGKSFAGKKTQAQLIAEKYDLKQYHPFELIDEALSRSKEELEEIEKDNSRTAYSEEKEKRHDKEGEDEPEEEENTEEENQENKEDTPDAQAEGQKEPKEESVKEETPEENKDESKDAPEASEADHQEEDKKKEIVVGEGEDNIEVIREGSNEEILNVEAEFERKRSPIFFKRPMTKEEKLQKIRRNLFRTTGKRLEEILLEGKEIPEEMVVELFVSSIKADFLYKTQEEIDEDVKKIIEREEEIKEELSKAKEVQGKSFRNAAVIDEEALKKELEELANFNKFGWILVDFPCSLQQASRLEAQLSGYLPEIDKEICERNEKLTTACRIIEPSDKPNIDDTLQESGLDAVLWLDTKREECRRRALGRRIDLTNDTEFHIDDNPPPTTSPPLCERLMQVTEPERAQEVIPDKHLAFDNNTPRLRQWFSKFGYEKEGEEANTLELCHDINGDSANPEEVLSNATVLEKIVSRKEAQWRAKKEQYRQELLAEKERIRLEEEERIRLEEEAKRKAEEEAKKKEEGEGDEEQPEQQEPAPEEPPKEEQQPDEEKKEGEGEKEEEQEPQPPAKDNIDDDFAPVLMNIWNDIEEKYLKRMRKSFNLYRNQRNRITSGLCKTQKYFIQYLSRPDTKQAKLDEFVTEFNKFSDEYPDLREDEQTKEELHQRTDTLSDQLWEISEERRNKAVEERKKIMENGWAEFELEQVTTTAQYMFQAEVDKFRNCANLLQDYYYAIEDRLVPDPPEKINYEIINRNEDGTLEELPPVFETQEGEDGSKEAYPRLDKLFERGLKAQILPEVETTPPGGAAAGDKKGGKGKDAKKGGEEEVEEKYFYEEELQNAIKTEKAVLRFRLTMIRNWALSLMKEIRVRSNTCFQKLDTWIQVTFKAETDAIIEKEKVIKRSIEEETKLQHELKIKGMDFYLDEKFLNFEDPPPEVYAAREEPQDNRFTIKQLESLVNEFIVSSKDGLIKNECIVDLLLTRTLNSRKFSDENGVPSVLKDCDRSAYEMLIKAFDVKFTGFVSFKKVAITLCLLSSQVPSDEQLEEYKNNLLAKVLEEHDGSHYVGKNVFIKVPAWFDSNEISVDLPQYEPYPRVKNLKSILFDVVKTEDFLVNIEEFIGLLQIKIPERDIAIYGDIIKSEE</sequence>
<feature type="region of interest" description="Disordered" evidence="2">
    <location>
        <begin position="267"/>
        <end position="294"/>
    </location>
</feature>
<feature type="region of interest" description="Disordered" evidence="2">
    <location>
        <begin position="311"/>
        <end position="337"/>
    </location>
</feature>
<evidence type="ECO:0000259" key="3">
    <source>
        <dbReference type="PROSITE" id="PS50021"/>
    </source>
</evidence>
<dbReference type="InterPro" id="IPR056199">
    <property type="entry name" value="SPEF2_C"/>
</dbReference>
<name>A0AAD2DAN5_EUPCR</name>
<comment type="caution">
    <text evidence="4">The sequence shown here is derived from an EMBL/GenBank/DDBJ whole genome shotgun (WGS) entry which is preliminary data.</text>
</comment>
<protein>
    <recommendedName>
        <fullName evidence="3">Calponin-homology (CH) domain-containing protein</fullName>
    </recommendedName>
</protein>
<evidence type="ECO:0000256" key="1">
    <source>
        <dbReference type="SAM" id="Coils"/>
    </source>
</evidence>
<dbReference type="InterPro" id="IPR001715">
    <property type="entry name" value="CH_dom"/>
</dbReference>
<evidence type="ECO:0000313" key="4">
    <source>
        <dbReference type="EMBL" id="CAI2385760.1"/>
    </source>
</evidence>
<feature type="compositionally biased region" description="Basic and acidic residues" evidence="2">
    <location>
        <begin position="686"/>
        <end position="704"/>
    </location>
</feature>
<feature type="compositionally biased region" description="Basic and acidic residues" evidence="2">
    <location>
        <begin position="1176"/>
        <end position="1192"/>
    </location>
</feature>
<evidence type="ECO:0000313" key="5">
    <source>
        <dbReference type="Proteomes" id="UP001295684"/>
    </source>
</evidence>
<dbReference type="SUPFAM" id="SSF47576">
    <property type="entry name" value="Calponin-homology domain, CH-domain"/>
    <property type="match status" value="1"/>
</dbReference>
<dbReference type="InterPro" id="IPR054517">
    <property type="entry name" value="SPEF2_D5"/>
</dbReference>
<dbReference type="Pfam" id="PF24082">
    <property type="entry name" value="SPEF2_C"/>
    <property type="match status" value="1"/>
</dbReference>
<feature type="region of interest" description="Disordered" evidence="2">
    <location>
        <begin position="571"/>
        <end position="593"/>
    </location>
</feature>
<dbReference type="InterPro" id="IPR010441">
    <property type="entry name" value="CH_2"/>
</dbReference>
<feature type="compositionally biased region" description="Basic and acidic residues" evidence="2">
    <location>
        <begin position="733"/>
        <end position="775"/>
    </location>
</feature>
<dbReference type="InterPro" id="IPR052634">
    <property type="entry name" value="Sperm_flagellar-bone_growth"/>
</dbReference>
<feature type="region of interest" description="Disordered" evidence="2">
    <location>
        <begin position="1432"/>
        <end position="1460"/>
    </location>
</feature>
<reference evidence="4" key="1">
    <citation type="submission" date="2023-07" db="EMBL/GenBank/DDBJ databases">
        <authorList>
            <consortium name="AG Swart"/>
            <person name="Singh M."/>
            <person name="Singh A."/>
            <person name="Seah K."/>
            <person name="Emmerich C."/>
        </authorList>
    </citation>
    <scope>NUCLEOTIDE SEQUENCE</scope>
    <source>
        <strain evidence="4">DP1</strain>
    </source>
</reference>
<feature type="domain" description="Calponin-homology (CH)" evidence="3">
    <location>
        <begin position="1"/>
        <end position="103"/>
    </location>
</feature>
<dbReference type="Gene3D" id="3.40.50.300">
    <property type="entry name" value="P-loop containing nucleotide triphosphate hydrolases"/>
    <property type="match status" value="2"/>
</dbReference>
<feature type="compositionally biased region" description="Basic and acidic residues" evidence="2">
    <location>
        <begin position="1144"/>
        <end position="1159"/>
    </location>
</feature>
<evidence type="ECO:0000256" key="2">
    <source>
        <dbReference type="SAM" id="MobiDB-lite"/>
    </source>
</evidence>
<feature type="compositionally biased region" description="Polar residues" evidence="2">
    <location>
        <begin position="279"/>
        <end position="294"/>
    </location>
</feature>
<dbReference type="PROSITE" id="PS50021">
    <property type="entry name" value="CH"/>
    <property type="match status" value="1"/>
</dbReference>
<organism evidence="4 5">
    <name type="scientific">Euplotes crassus</name>
    <dbReference type="NCBI Taxonomy" id="5936"/>
    <lineage>
        <taxon>Eukaryota</taxon>
        <taxon>Sar</taxon>
        <taxon>Alveolata</taxon>
        <taxon>Ciliophora</taxon>
        <taxon>Intramacronucleata</taxon>
        <taxon>Spirotrichea</taxon>
        <taxon>Hypotrichia</taxon>
        <taxon>Euplotida</taxon>
        <taxon>Euplotidae</taxon>
        <taxon>Moneuplotes</taxon>
    </lineage>
</organism>
<keyword evidence="5" id="KW-1185">Reference proteome</keyword>
<feature type="coiled-coil region" evidence="1">
    <location>
        <begin position="150"/>
        <end position="177"/>
    </location>
</feature>
<gene>
    <name evidence="4" type="ORF">ECRASSUSDP1_LOCUS27343</name>
</gene>
<feature type="compositionally biased region" description="Basic and acidic residues" evidence="2">
    <location>
        <begin position="316"/>
        <end position="336"/>
    </location>
</feature>
<dbReference type="Pfam" id="PF06294">
    <property type="entry name" value="CH_2"/>
    <property type="match status" value="1"/>
</dbReference>
<feature type="compositionally biased region" description="Acidic residues" evidence="2">
    <location>
        <begin position="705"/>
        <end position="719"/>
    </location>
</feature>
<accession>A0AAD2DAN5</accession>
<dbReference type="InterPro" id="IPR036872">
    <property type="entry name" value="CH_dom_sf"/>
</dbReference>
<dbReference type="Proteomes" id="UP001295684">
    <property type="component" value="Unassembled WGS sequence"/>
</dbReference>
<feature type="compositionally biased region" description="Basic and acidic residues" evidence="2">
    <location>
        <begin position="1444"/>
        <end position="1460"/>
    </location>
</feature>
<feature type="region of interest" description="Disordered" evidence="2">
    <location>
        <begin position="681"/>
        <end position="775"/>
    </location>
</feature>
<feature type="region of interest" description="Disordered" evidence="2">
    <location>
        <begin position="1144"/>
        <end position="1211"/>
    </location>
</feature>
<dbReference type="GO" id="GO:0005737">
    <property type="term" value="C:cytoplasm"/>
    <property type="evidence" value="ECO:0007669"/>
    <property type="project" value="UniProtKB-ARBA"/>
</dbReference>
<feature type="coiled-coil region" evidence="1">
    <location>
        <begin position="867"/>
        <end position="894"/>
    </location>
</feature>
<dbReference type="PANTHER" id="PTHR14919:SF0">
    <property type="entry name" value="SPERM FLAGELLAR PROTEIN 2"/>
    <property type="match status" value="1"/>
</dbReference>